<sequence length="71" mass="7187">GSSSSSTGLSQEKYDQLISLLQQANLVPSAPSSNPSSTSNSVSASSVVHDGHSPHDASSAGQGLPEDDWFG</sequence>
<feature type="non-terminal residue" evidence="2">
    <location>
        <position position="1"/>
    </location>
</feature>
<evidence type="ECO:0000256" key="1">
    <source>
        <dbReference type="SAM" id="MobiDB-lite"/>
    </source>
</evidence>
<keyword evidence="3" id="KW-1185">Reference proteome</keyword>
<accession>A0A392MH25</accession>
<organism evidence="2 3">
    <name type="scientific">Trifolium medium</name>
    <dbReference type="NCBI Taxonomy" id="97028"/>
    <lineage>
        <taxon>Eukaryota</taxon>
        <taxon>Viridiplantae</taxon>
        <taxon>Streptophyta</taxon>
        <taxon>Embryophyta</taxon>
        <taxon>Tracheophyta</taxon>
        <taxon>Spermatophyta</taxon>
        <taxon>Magnoliopsida</taxon>
        <taxon>eudicotyledons</taxon>
        <taxon>Gunneridae</taxon>
        <taxon>Pentapetalae</taxon>
        <taxon>rosids</taxon>
        <taxon>fabids</taxon>
        <taxon>Fabales</taxon>
        <taxon>Fabaceae</taxon>
        <taxon>Papilionoideae</taxon>
        <taxon>50 kb inversion clade</taxon>
        <taxon>NPAAA clade</taxon>
        <taxon>Hologalegina</taxon>
        <taxon>IRL clade</taxon>
        <taxon>Trifolieae</taxon>
        <taxon>Trifolium</taxon>
    </lineage>
</organism>
<protein>
    <submittedName>
        <fullName evidence="2">Uncharacterized protein</fullName>
    </submittedName>
</protein>
<proteinExistence type="predicted"/>
<evidence type="ECO:0000313" key="3">
    <source>
        <dbReference type="Proteomes" id="UP000265520"/>
    </source>
</evidence>
<gene>
    <name evidence="2" type="ORF">A2U01_0007647</name>
</gene>
<feature type="region of interest" description="Disordered" evidence="1">
    <location>
        <begin position="25"/>
        <end position="71"/>
    </location>
</feature>
<dbReference type="Proteomes" id="UP000265520">
    <property type="component" value="Unassembled WGS sequence"/>
</dbReference>
<reference evidence="2 3" key="1">
    <citation type="journal article" date="2018" name="Front. Plant Sci.">
        <title>Red Clover (Trifolium pratense) and Zigzag Clover (T. medium) - A Picture of Genomic Similarities and Differences.</title>
        <authorList>
            <person name="Dluhosova J."/>
            <person name="Istvanek J."/>
            <person name="Nedelnik J."/>
            <person name="Repkova J."/>
        </authorList>
    </citation>
    <scope>NUCLEOTIDE SEQUENCE [LARGE SCALE GENOMIC DNA]</scope>
    <source>
        <strain evidence="3">cv. 10/8</strain>
        <tissue evidence="2">Leaf</tissue>
    </source>
</reference>
<comment type="caution">
    <text evidence="2">The sequence shown here is derived from an EMBL/GenBank/DDBJ whole genome shotgun (WGS) entry which is preliminary data.</text>
</comment>
<name>A0A392MH25_9FABA</name>
<feature type="compositionally biased region" description="Low complexity" evidence="1">
    <location>
        <begin position="25"/>
        <end position="47"/>
    </location>
</feature>
<dbReference type="EMBL" id="LXQA010010951">
    <property type="protein sequence ID" value="MCH86787.1"/>
    <property type="molecule type" value="Genomic_DNA"/>
</dbReference>
<dbReference type="AlphaFoldDB" id="A0A392MH25"/>
<evidence type="ECO:0000313" key="2">
    <source>
        <dbReference type="EMBL" id="MCH86787.1"/>
    </source>
</evidence>